<dbReference type="KEGG" id="scor:J3U87_34325"/>
<name>A0A8A4TP64_SULCO</name>
<organism evidence="2 3">
    <name type="scientific">Sulfidibacter corallicola</name>
    <dbReference type="NCBI Taxonomy" id="2818388"/>
    <lineage>
        <taxon>Bacteria</taxon>
        <taxon>Pseudomonadati</taxon>
        <taxon>Acidobacteriota</taxon>
        <taxon>Holophagae</taxon>
        <taxon>Acanthopleuribacterales</taxon>
        <taxon>Acanthopleuribacteraceae</taxon>
        <taxon>Sulfidibacter</taxon>
    </lineage>
</organism>
<reference evidence="2" key="1">
    <citation type="submission" date="2021-03" db="EMBL/GenBank/DDBJ databases">
        <title>Acanthopleuribacteraceae sp. M133.</title>
        <authorList>
            <person name="Wang G."/>
        </authorList>
    </citation>
    <scope>NUCLEOTIDE SEQUENCE</scope>
    <source>
        <strain evidence="2">M133</strain>
    </source>
</reference>
<keyword evidence="3" id="KW-1185">Reference proteome</keyword>
<feature type="compositionally biased region" description="Basic and acidic residues" evidence="1">
    <location>
        <begin position="55"/>
        <end position="74"/>
    </location>
</feature>
<proteinExistence type="predicted"/>
<evidence type="ECO:0000256" key="1">
    <source>
        <dbReference type="SAM" id="MobiDB-lite"/>
    </source>
</evidence>
<dbReference type="RefSeq" id="WP_237380601.1">
    <property type="nucleotide sequence ID" value="NZ_CP071793.1"/>
</dbReference>
<dbReference type="AlphaFoldDB" id="A0A8A4TP64"/>
<feature type="region of interest" description="Disordered" evidence="1">
    <location>
        <begin position="40"/>
        <end position="112"/>
    </location>
</feature>
<protein>
    <submittedName>
        <fullName evidence="2">Uncharacterized protein</fullName>
    </submittedName>
</protein>
<evidence type="ECO:0000313" key="2">
    <source>
        <dbReference type="EMBL" id="QTD50691.1"/>
    </source>
</evidence>
<sequence length="112" mass="13038">MSDDHSANAKERIRDALYDLNHTIGEEIQGLLSLLVTGPTPKQKKPWFWCKHRPQCKDRNKTKGERAGKQERSKGKGSTKSEPQFFPRDPARPRERITFFQYDSGPDREPER</sequence>
<dbReference type="Proteomes" id="UP000663929">
    <property type="component" value="Chromosome"/>
</dbReference>
<accession>A0A8A4TP64</accession>
<dbReference type="EMBL" id="CP071793">
    <property type="protein sequence ID" value="QTD50691.1"/>
    <property type="molecule type" value="Genomic_DNA"/>
</dbReference>
<feature type="compositionally biased region" description="Basic residues" evidence="1">
    <location>
        <begin position="42"/>
        <end position="54"/>
    </location>
</feature>
<gene>
    <name evidence="2" type="ORF">J3U87_34325</name>
</gene>
<evidence type="ECO:0000313" key="3">
    <source>
        <dbReference type="Proteomes" id="UP000663929"/>
    </source>
</evidence>